<sequence>MKISRSNRKRFSQLLSTAVDVADDEVTLNTTLEELSLTDLEQLKAYLSGSMSTNLIHILKFIIIYSFFGSSLVYLVYIYQANTMIIAFTIGILLGILLEGLLIILKVPFLSHSILTYRRRRYDRIVQLIEVILKKRYLKELKSAIIDF</sequence>
<dbReference type="EMBL" id="JAARYH010000002">
    <property type="protein sequence ID" value="MBC2165921.1"/>
    <property type="molecule type" value="Genomic_DNA"/>
</dbReference>
<dbReference type="AlphaFoldDB" id="A0A7X1D4Q7"/>
<keyword evidence="1" id="KW-0812">Transmembrane</keyword>
<evidence type="ECO:0000313" key="3">
    <source>
        <dbReference type="Proteomes" id="UP000519573"/>
    </source>
</evidence>
<keyword evidence="1" id="KW-1133">Transmembrane helix</keyword>
<accession>A0A7X1D4Q7</accession>
<organism evidence="2 3">
    <name type="scientific">Listeria booriae</name>
    <dbReference type="NCBI Taxonomy" id="1552123"/>
    <lineage>
        <taxon>Bacteria</taxon>
        <taxon>Bacillati</taxon>
        <taxon>Bacillota</taxon>
        <taxon>Bacilli</taxon>
        <taxon>Bacillales</taxon>
        <taxon>Listeriaceae</taxon>
        <taxon>Listeria</taxon>
    </lineage>
</organism>
<protein>
    <submittedName>
        <fullName evidence="2">Uncharacterized protein</fullName>
    </submittedName>
</protein>
<name>A0A7X1D4Q7_9LIST</name>
<reference evidence="2 3" key="1">
    <citation type="submission" date="2020-03" db="EMBL/GenBank/DDBJ databases">
        <title>Soil Listeria distribution.</title>
        <authorList>
            <person name="Liao J."/>
            <person name="Wiedmann M."/>
        </authorList>
    </citation>
    <scope>NUCLEOTIDE SEQUENCE [LARGE SCALE GENOMIC DNA]</scope>
    <source>
        <strain evidence="2 3">FSL L7-0245</strain>
    </source>
</reference>
<keyword evidence="1" id="KW-0472">Membrane</keyword>
<evidence type="ECO:0000313" key="2">
    <source>
        <dbReference type="EMBL" id="MBC2165921.1"/>
    </source>
</evidence>
<feature type="transmembrane region" description="Helical" evidence="1">
    <location>
        <begin position="85"/>
        <end position="111"/>
    </location>
</feature>
<gene>
    <name evidence="2" type="ORF">HCB26_05005</name>
</gene>
<comment type="caution">
    <text evidence="2">The sequence shown here is derived from an EMBL/GenBank/DDBJ whole genome shotgun (WGS) entry which is preliminary data.</text>
</comment>
<dbReference type="RefSeq" id="WP_185575878.1">
    <property type="nucleotide sequence ID" value="NZ_JAARYH010000002.1"/>
</dbReference>
<evidence type="ECO:0000256" key="1">
    <source>
        <dbReference type="SAM" id="Phobius"/>
    </source>
</evidence>
<dbReference type="Proteomes" id="UP000519573">
    <property type="component" value="Unassembled WGS sequence"/>
</dbReference>
<feature type="transmembrane region" description="Helical" evidence="1">
    <location>
        <begin position="58"/>
        <end position="79"/>
    </location>
</feature>
<proteinExistence type="predicted"/>